<feature type="non-terminal residue" evidence="2">
    <location>
        <position position="1"/>
    </location>
</feature>
<organism evidence="2 3">
    <name type="scientific">Nephila pilipes</name>
    <name type="common">Giant wood spider</name>
    <name type="synonym">Nephila maculata</name>
    <dbReference type="NCBI Taxonomy" id="299642"/>
    <lineage>
        <taxon>Eukaryota</taxon>
        <taxon>Metazoa</taxon>
        <taxon>Ecdysozoa</taxon>
        <taxon>Arthropoda</taxon>
        <taxon>Chelicerata</taxon>
        <taxon>Arachnida</taxon>
        <taxon>Araneae</taxon>
        <taxon>Araneomorphae</taxon>
        <taxon>Entelegynae</taxon>
        <taxon>Araneoidea</taxon>
        <taxon>Nephilidae</taxon>
        <taxon>Nephila</taxon>
    </lineage>
</organism>
<keyword evidence="3" id="KW-1185">Reference proteome</keyword>
<sequence length="63" mass="7596">FESGYFPFENAEDHDFLYENRTRVLDYIVEVARTMGSDLEEDNLQQQALDILELDYLLYNVWE</sequence>
<dbReference type="EMBL" id="BMAW01101159">
    <property type="protein sequence ID" value="GFS98320.1"/>
    <property type="molecule type" value="Genomic_DNA"/>
</dbReference>
<name>A0A8X6N7L4_NEPPI</name>
<dbReference type="AlphaFoldDB" id="A0A8X6N7L4"/>
<reference evidence="2" key="1">
    <citation type="submission" date="2020-08" db="EMBL/GenBank/DDBJ databases">
        <title>Multicomponent nature underlies the extraordinary mechanical properties of spider dragline silk.</title>
        <authorList>
            <person name="Kono N."/>
            <person name="Nakamura H."/>
            <person name="Mori M."/>
            <person name="Yoshida Y."/>
            <person name="Ohtoshi R."/>
            <person name="Malay A.D."/>
            <person name="Moran D.A.P."/>
            <person name="Tomita M."/>
            <person name="Numata K."/>
            <person name="Arakawa K."/>
        </authorList>
    </citation>
    <scope>NUCLEOTIDE SEQUENCE</scope>
</reference>
<protein>
    <submittedName>
        <fullName evidence="2">Uncharacterized protein</fullName>
    </submittedName>
</protein>
<evidence type="ECO:0000313" key="3">
    <source>
        <dbReference type="Proteomes" id="UP000887013"/>
    </source>
</evidence>
<dbReference type="EMBL" id="BMAW01094054">
    <property type="protein sequence ID" value="GFS63548.1"/>
    <property type="molecule type" value="Genomic_DNA"/>
</dbReference>
<evidence type="ECO:0000313" key="2">
    <source>
        <dbReference type="EMBL" id="GFS98320.1"/>
    </source>
</evidence>
<proteinExistence type="predicted"/>
<dbReference type="OrthoDB" id="6450025at2759"/>
<dbReference type="Proteomes" id="UP000887013">
    <property type="component" value="Unassembled WGS sequence"/>
</dbReference>
<evidence type="ECO:0000313" key="1">
    <source>
        <dbReference type="EMBL" id="GFS63548.1"/>
    </source>
</evidence>
<gene>
    <name evidence="1" type="ORF">NPIL_381601</name>
    <name evidence="2" type="ORF">NPIL_601051</name>
</gene>
<accession>A0A8X6N7L4</accession>
<comment type="caution">
    <text evidence="2">The sequence shown here is derived from an EMBL/GenBank/DDBJ whole genome shotgun (WGS) entry which is preliminary data.</text>
</comment>